<proteinExistence type="inferred from homology"/>
<feature type="domain" description="Dihydroorotase catalytic" evidence="7">
    <location>
        <begin position="452"/>
        <end position="639"/>
    </location>
</feature>
<reference evidence="8" key="1">
    <citation type="journal article" date="2022" name="Cell">
        <title>Repeat-based holocentromeres influence genome architecture and karyotype evolution.</title>
        <authorList>
            <person name="Hofstatter P.G."/>
            <person name="Thangavel G."/>
            <person name="Lux T."/>
            <person name="Neumann P."/>
            <person name="Vondrak T."/>
            <person name="Novak P."/>
            <person name="Zhang M."/>
            <person name="Costa L."/>
            <person name="Castellani M."/>
            <person name="Scott A."/>
            <person name="Toegelov H."/>
            <person name="Fuchs J."/>
            <person name="Mata-Sucre Y."/>
            <person name="Dias Y."/>
            <person name="Vanzela A.L.L."/>
            <person name="Huettel B."/>
            <person name="Almeida C.C.S."/>
            <person name="Simkova H."/>
            <person name="Souza G."/>
            <person name="Pedrosa-Harand A."/>
            <person name="Macas J."/>
            <person name="Mayer K.F.X."/>
            <person name="Houben A."/>
            <person name="Marques A."/>
        </authorList>
    </citation>
    <scope>NUCLEOTIDE SEQUENCE</scope>
    <source>
        <strain evidence="8">RhyBre1mFocal</strain>
    </source>
</reference>
<dbReference type="InterPro" id="IPR000836">
    <property type="entry name" value="PRTase_dom"/>
</dbReference>
<dbReference type="PROSITE" id="PS00483">
    <property type="entry name" value="DIHYDROOROTASE_2"/>
    <property type="match status" value="1"/>
</dbReference>
<evidence type="ECO:0008006" key="10">
    <source>
        <dbReference type="Google" id="ProtNLM"/>
    </source>
</evidence>
<feature type="domain" description="Phosphoribosyltransferase" evidence="6">
    <location>
        <begin position="23"/>
        <end position="80"/>
    </location>
</feature>
<dbReference type="InterPro" id="IPR002195">
    <property type="entry name" value="Dihydroorotase_CS"/>
</dbReference>
<dbReference type="Pfam" id="PF12890">
    <property type="entry name" value="DHOase"/>
    <property type="match status" value="1"/>
</dbReference>
<feature type="compositionally biased region" description="Low complexity" evidence="5">
    <location>
        <begin position="248"/>
        <end position="261"/>
    </location>
</feature>
<dbReference type="EMBL" id="JAMQYH010000041">
    <property type="protein sequence ID" value="KAJ1684326.1"/>
    <property type="molecule type" value="Genomic_DNA"/>
</dbReference>
<dbReference type="Gene3D" id="3.20.20.140">
    <property type="entry name" value="Metal-dependent hydrolases"/>
    <property type="match status" value="1"/>
</dbReference>
<comment type="cofactor">
    <cofactor evidence="1">
        <name>Zn(2+)</name>
        <dbReference type="ChEBI" id="CHEBI:29105"/>
    </cofactor>
</comment>
<sequence>MYRDDLRLRPARALLPTDIPPGGIDGHTVVLVDDVLYSGRTIRAALDAMNDVGRPAAVQLAVLVDRGHRELPIRADFVGKNLPTSTDEKVAPRRRRAGALDRRRAPLAGRPPHQEAARAARADRGQPVLRGLHPHPDLLRGRRQAALGRRHQLRGQGLLGEQGRVAEGHRADPGGDGRRRRRVPPLGLGRAAPPGHRRLVALLRHQRRRRHPRAPHPGAARRLHPHPAPRHGNRGSRRAPGRDRRGRAAQPGGPLQRAAAAHPRRRGHPRRPAHPAAVRRGDLGRRDVVRPRRGAADGRRRDDAAGAARADERLVLPDRARVLPPLRPRRSPDGAAGRPRDRHAPRADGPGDGDHRRRRRLRPLGDRRAGDQRGGRADGGAVPAARRQRARDRRRTRRRSPMTDYLVLNATLPGGDVVDLVLRDGEIASLGADTADARDGVALETLDARGLVALPGLVDLHTHLREPGREDAETVETGTAAAALGGFTAVHAMANTDPVADTAGVVEQVWRLGTEAGHCDVQPVGAVTVGLGGERLAELGAMADSAARVRVFSDDGKCVADPALMRRALEYVRAFDGVVAQHAQEPRLTEGAQMNEGELSGRLGLAGWPAVAEEAIIARDCLLTAHVGSRLHVCHVSTAGSVEIVRWAKAKGWNVTAEACPHHLLLTDELAATYDPTYKVNPPLRSAEDVAALRAGLADGTIDVVATDHAPHPHEDKDCEWPAAAFGMTGLETALSVVQATMVDTGMLDWAGVAERMSAAPARIGRLPGHGRPLAVGEPANLVLWDPAATRTVDPARTASLSRNTPYRGMDLPGRTVATFLRGRPTVLDGELVR</sequence>
<evidence type="ECO:0000256" key="5">
    <source>
        <dbReference type="SAM" id="MobiDB-lite"/>
    </source>
</evidence>
<dbReference type="AlphaFoldDB" id="A0A9P9Z9G2"/>
<feature type="compositionally biased region" description="Basic and acidic residues" evidence="5">
    <location>
        <begin position="112"/>
        <end position="124"/>
    </location>
</feature>
<dbReference type="SUPFAM" id="SSF51556">
    <property type="entry name" value="Metallo-dependent hydrolases"/>
    <property type="match status" value="1"/>
</dbReference>
<dbReference type="InterPro" id="IPR004722">
    <property type="entry name" value="DHOase"/>
</dbReference>
<feature type="region of interest" description="Disordered" evidence="5">
    <location>
        <begin position="80"/>
        <end position="139"/>
    </location>
</feature>
<evidence type="ECO:0000256" key="4">
    <source>
        <dbReference type="ARBA" id="ARBA00022975"/>
    </source>
</evidence>
<keyword evidence="9" id="KW-1185">Reference proteome</keyword>
<dbReference type="Gene3D" id="3.40.50.2020">
    <property type="match status" value="1"/>
</dbReference>
<keyword evidence="4" id="KW-0665">Pyrimidine biosynthesis</keyword>
<dbReference type="GO" id="GO:0005737">
    <property type="term" value="C:cytoplasm"/>
    <property type="evidence" value="ECO:0007669"/>
    <property type="project" value="TreeGrafter"/>
</dbReference>
<dbReference type="SUPFAM" id="SSF53271">
    <property type="entry name" value="PRTase-like"/>
    <property type="match status" value="1"/>
</dbReference>
<feature type="compositionally biased region" description="Basic residues" evidence="5">
    <location>
        <begin position="386"/>
        <end position="400"/>
    </location>
</feature>
<protein>
    <recommendedName>
        <fullName evidence="10">Dihydroorotase</fullName>
    </recommendedName>
</protein>
<feature type="compositionally biased region" description="Basic residues" evidence="5">
    <location>
        <begin position="262"/>
        <end position="273"/>
    </location>
</feature>
<organism evidence="8 9">
    <name type="scientific">Rhynchospora breviuscula</name>
    <dbReference type="NCBI Taxonomy" id="2022672"/>
    <lineage>
        <taxon>Eukaryota</taxon>
        <taxon>Viridiplantae</taxon>
        <taxon>Streptophyta</taxon>
        <taxon>Embryophyta</taxon>
        <taxon>Tracheophyta</taxon>
        <taxon>Spermatophyta</taxon>
        <taxon>Magnoliopsida</taxon>
        <taxon>Liliopsida</taxon>
        <taxon>Poales</taxon>
        <taxon>Cyperaceae</taxon>
        <taxon>Cyperoideae</taxon>
        <taxon>Rhynchosporeae</taxon>
        <taxon>Rhynchospora</taxon>
    </lineage>
</organism>
<feature type="compositionally biased region" description="Low complexity" evidence="5">
    <location>
        <begin position="154"/>
        <end position="163"/>
    </location>
</feature>
<feature type="region of interest" description="Disordered" evidence="5">
    <location>
        <begin position="154"/>
        <end position="402"/>
    </location>
</feature>
<dbReference type="GO" id="GO:0004151">
    <property type="term" value="F:dihydroorotase activity"/>
    <property type="evidence" value="ECO:0007669"/>
    <property type="project" value="InterPro"/>
</dbReference>
<evidence type="ECO:0000259" key="6">
    <source>
        <dbReference type="Pfam" id="PF00156"/>
    </source>
</evidence>
<feature type="compositionally biased region" description="Basic residues" evidence="5">
    <location>
        <begin position="195"/>
        <end position="247"/>
    </location>
</feature>
<gene>
    <name evidence="8" type="ORF">LUZ63_020619</name>
</gene>
<feature type="compositionally biased region" description="Low complexity" evidence="5">
    <location>
        <begin position="184"/>
        <end position="194"/>
    </location>
</feature>
<dbReference type="PANTHER" id="PTHR43668:SF2">
    <property type="entry name" value="ALLANTOINASE"/>
    <property type="match status" value="1"/>
</dbReference>
<dbReference type="SUPFAM" id="SSF51338">
    <property type="entry name" value="Composite domain of metallo-dependent hydrolases"/>
    <property type="match status" value="1"/>
</dbReference>
<dbReference type="InterPro" id="IPR011059">
    <property type="entry name" value="Metal-dep_hydrolase_composite"/>
</dbReference>
<dbReference type="GO" id="GO:0006145">
    <property type="term" value="P:purine nucleobase catabolic process"/>
    <property type="evidence" value="ECO:0007669"/>
    <property type="project" value="TreeGrafter"/>
</dbReference>
<feature type="compositionally biased region" description="Basic and acidic residues" evidence="5">
    <location>
        <begin position="279"/>
        <end position="321"/>
    </location>
</feature>
<dbReference type="OrthoDB" id="1924787at2759"/>
<keyword evidence="3" id="KW-0378">Hydrolase</keyword>
<feature type="compositionally biased region" description="Basic and acidic residues" evidence="5">
    <location>
        <begin position="363"/>
        <end position="376"/>
    </location>
</feature>
<dbReference type="PANTHER" id="PTHR43668">
    <property type="entry name" value="ALLANTOINASE"/>
    <property type="match status" value="1"/>
</dbReference>
<evidence type="ECO:0000313" key="9">
    <source>
        <dbReference type="Proteomes" id="UP001151287"/>
    </source>
</evidence>
<dbReference type="InterPro" id="IPR024403">
    <property type="entry name" value="DHOase_cat"/>
</dbReference>
<evidence type="ECO:0000256" key="3">
    <source>
        <dbReference type="ARBA" id="ARBA00022801"/>
    </source>
</evidence>
<comment type="caution">
    <text evidence="8">The sequence shown here is derived from an EMBL/GenBank/DDBJ whole genome shotgun (WGS) entry which is preliminary data.</text>
</comment>
<dbReference type="NCBIfam" id="NF006836">
    <property type="entry name" value="PRK09357.1-1"/>
    <property type="match status" value="1"/>
</dbReference>
<dbReference type="NCBIfam" id="TIGR00857">
    <property type="entry name" value="pyrC_multi"/>
    <property type="match status" value="1"/>
</dbReference>
<dbReference type="CDD" id="cd06223">
    <property type="entry name" value="PRTases_typeI"/>
    <property type="match status" value="1"/>
</dbReference>
<evidence type="ECO:0000313" key="8">
    <source>
        <dbReference type="EMBL" id="KAJ1684326.1"/>
    </source>
</evidence>
<dbReference type="InterPro" id="IPR050138">
    <property type="entry name" value="DHOase/Allantoinase_Hydrolase"/>
</dbReference>
<dbReference type="InterPro" id="IPR029057">
    <property type="entry name" value="PRTase-like"/>
</dbReference>
<dbReference type="GO" id="GO:0004038">
    <property type="term" value="F:allantoinase activity"/>
    <property type="evidence" value="ECO:0007669"/>
    <property type="project" value="TreeGrafter"/>
</dbReference>
<dbReference type="GO" id="GO:0006221">
    <property type="term" value="P:pyrimidine nucleotide biosynthetic process"/>
    <property type="evidence" value="ECO:0007669"/>
    <property type="project" value="UniProtKB-KW"/>
</dbReference>
<dbReference type="Gene3D" id="2.30.40.10">
    <property type="entry name" value="Urease, subunit C, domain 1"/>
    <property type="match status" value="1"/>
</dbReference>
<evidence type="ECO:0000256" key="1">
    <source>
        <dbReference type="ARBA" id="ARBA00001947"/>
    </source>
</evidence>
<keyword evidence="2" id="KW-0479">Metal-binding</keyword>
<dbReference type="CDD" id="cd01317">
    <property type="entry name" value="DHOase_IIa"/>
    <property type="match status" value="1"/>
</dbReference>
<dbReference type="GO" id="GO:0046872">
    <property type="term" value="F:metal ion binding"/>
    <property type="evidence" value="ECO:0007669"/>
    <property type="project" value="UniProtKB-KW"/>
</dbReference>
<evidence type="ECO:0000259" key="7">
    <source>
        <dbReference type="Pfam" id="PF12890"/>
    </source>
</evidence>
<feature type="compositionally biased region" description="Basic and acidic residues" evidence="5">
    <location>
        <begin position="164"/>
        <end position="177"/>
    </location>
</feature>
<name>A0A9P9Z9G2_9POAL</name>
<dbReference type="HAMAP" id="MF_00220_B">
    <property type="entry name" value="PyrC_classI_B"/>
    <property type="match status" value="1"/>
</dbReference>
<dbReference type="InterPro" id="IPR032466">
    <property type="entry name" value="Metal_Hydrolase"/>
</dbReference>
<dbReference type="Proteomes" id="UP001151287">
    <property type="component" value="Unassembled WGS sequence"/>
</dbReference>
<dbReference type="Pfam" id="PF00156">
    <property type="entry name" value="Pribosyltran"/>
    <property type="match status" value="1"/>
</dbReference>
<accession>A0A9P9Z9G2</accession>
<evidence type="ECO:0000256" key="2">
    <source>
        <dbReference type="ARBA" id="ARBA00022723"/>
    </source>
</evidence>